<evidence type="ECO:0000313" key="2">
    <source>
        <dbReference type="Proteomes" id="UP001064048"/>
    </source>
</evidence>
<proteinExistence type="predicted"/>
<sequence length="100" mass="11052">MYLKLILVCALLLVDSNLASLLTACKCPMTYIPLCASNGKSYMNKCEMLCDGPELTLKTEVRKTEGLKILGLRTEGLRTRISEGLKVRVDQGVKEMDANL</sequence>
<comment type="caution">
    <text evidence="1">The sequence shown here is derived from an EMBL/GenBank/DDBJ whole genome shotgun (WGS) entry which is preliminary data.</text>
</comment>
<organism evidence="1 2">
    <name type="scientific">Choristoneura fumiferana</name>
    <name type="common">Spruce budworm moth</name>
    <name type="synonym">Archips fumiferana</name>
    <dbReference type="NCBI Taxonomy" id="7141"/>
    <lineage>
        <taxon>Eukaryota</taxon>
        <taxon>Metazoa</taxon>
        <taxon>Ecdysozoa</taxon>
        <taxon>Arthropoda</taxon>
        <taxon>Hexapoda</taxon>
        <taxon>Insecta</taxon>
        <taxon>Pterygota</taxon>
        <taxon>Neoptera</taxon>
        <taxon>Endopterygota</taxon>
        <taxon>Lepidoptera</taxon>
        <taxon>Glossata</taxon>
        <taxon>Ditrysia</taxon>
        <taxon>Tortricoidea</taxon>
        <taxon>Tortricidae</taxon>
        <taxon>Tortricinae</taxon>
        <taxon>Choristoneura</taxon>
    </lineage>
</organism>
<evidence type="ECO:0000313" key="1">
    <source>
        <dbReference type="EMBL" id="KAI8439701.1"/>
    </source>
</evidence>
<name>A0ACC0KU58_CHOFU</name>
<protein>
    <submittedName>
        <fullName evidence="1">Uncharacterized protein</fullName>
    </submittedName>
</protein>
<keyword evidence="2" id="KW-1185">Reference proteome</keyword>
<accession>A0ACC0KU58</accession>
<gene>
    <name evidence="1" type="ORF">MSG28_013395</name>
</gene>
<dbReference type="Proteomes" id="UP001064048">
    <property type="component" value="Chromosome 23"/>
</dbReference>
<reference evidence="1 2" key="1">
    <citation type="journal article" date="2022" name="Genome Biol. Evol.">
        <title>The Spruce Budworm Genome: Reconstructing the Evolutionary History of Antifreeze Proteins.</title>
        <authorList>
            <person name="Beliveau C."/>
            <person name="Gagne P."/>
            <person name="Picq S."/>
            <person name="Vernygora O."/>
            <person name="Keeling C.I."/>
            <person name="Pinkney K."/>
            <person name="Doucet D."/>
            <person name="Wen F."/>
            <person name="Johnston J.S."/>
            <person name="Maaroufi H."/>
            <person name="Boyle B."/>
            <person name="Laroche J."/>
            <person name="Dewar K."/>
            <person name="Juretic N."/>
            <person name="Blackburn G."/>
            <person name="Nisole A."/>
            <person name="Brunet B."/>
            <person name="Brandao M."/>
            <person name="Lumley L."/>
            <person name="Duan J."/>
            <person name="Quan G."/>
            <person name="Lucarotti C.J."/>
            <person name="Roe A.D."/>
            <person name="Sperling F.A.H."/>
            <person name="Levesque R.C."/>
            <person name="Cusson M."/>
        </authorList>
    </citation>
    <scope>NUCLEOTIDE SEQUENCE [LARGE SCALE GENOMIC DNA]</scope>
    <source>
        <strain evidence="1">Glfc:IPQL:Cfum</strain>
    </source>
</reference>
<dbReference type="EMBL" id="CM046123">
    <property type="protein sequence ID" value="KAI8439701.1"/>
    <property type="molecule type" value="Genomic_DNA"/>
</dbReference>